<name>A0ACB8R1Y3_9AGAM</name>
<organism evidence="1 2">
    <name type="scientific">Auriscalpium vulgare</name>
    <dbReference type="NCBI Taxonomy" id="40419"/>
    <lineage>
        <taxon>Eukaryota</taxon>
        <taxon>Fungi</taxon>
        <taxon>Dikarya</taxon>
        <taxon>Basidiomycota</taxon>
        <taxon>Agaricomycotina</taxon>
        <taxon>Agaricomycetes</taxon>
        <taxon>Russulales</taxon>
        <taxon>Auriscalpiaceae</taxon>
        <taxon>Auriscalpium</taxon>
    </lineage>
</organism>
<protein>
    <submittedName>
        <fullName evidence="1">P-loop containing nucleoside triphosphate hydrolase protein</fullName>
    </submittedName>
</protein>
<dbReference type="Proteomes" id="UP000814033">
    <property type="component" value="Unassembled WGS sequence"/>
</dbReference>
<accession>A0ACB8R1Y3</accession>
<keyword evidence="2" id="KW-1185">Reference proteome</keyword>
<evidence type="ECO:0000313" key="2">
    <source>
        <dbReference type="Proteomes" id="UP000814033"/>
    </source>
</evidence>
<sequence length="340" mass="38137">WQAEMIHKIKSGYDAMLVAGTGYGKSVVFEGLAALDKSRSVIVISPLKALERDQVREAEKKGLKAAMVNEDTIDANMWASLRKCEHHLYYVSPEMALSDGFVKLWQDAKFRARIQALIVDEAHCIDEWGDSFREQYGALGKLRNYVGHDVPFFACTATCSTDTFNVIWNSLGFGNRPFWGLDVGCDRPNLLFLTRVLQNTQNPVLDALNILPEKIANDAPRNALPKSLLYFDTIDACKLAVNTLRKCLPAHLRDAVQTFKATSSERAKELTWKQFSEGHIRILCATDAAGMGCNVADVEYTVIFDVPKSLSVLVQRWGRAARKRTINGTCLLFVPKWAFR</sequence>
<feature type="non-terminal residue" evidence="1">
    <location>
        <position position="1"/>
    </location>
</feature>
<proteinExistence type="predicted"/>
<gene>
    <name evidence="1" type="ORF">FA95DRAFT_1463710</name>
</gene>
<comment type="caution">
    <text evidence="1">The sequence shown here is derived from an EMBL/GenBank/DDBJ whole genome shotgun (WGS) entry which is preliminary data.</text>
</comment>
<evidence type="ECO:0000313" key="1">
    <source>
        <dbReference type="EMBL" id="KAI0038104.1"/>
    </source>
</evidence>
<keyword evidence="1" id="KW-0378">Hydrolase</keyword>
<reference evidence="1" key="1">
    <citation type="submission" date="2021-02" db="EMBL/GenBank/DDBJ databases">
        <authorList>
            <consortium name="DOE Joint Genome Institute"/>
            <person name="Ahrendt S."/>
            <person name="Looney B.P."/>
            <person name="Miyauchi S."/>
            <person name="Morin E."/>
            <person name="Drula E."/>
            <person name="Courty P.E."/>
            <person name="Chicoki N."/>
            <person name="Fauchery L."/>
            <person name="Kohler A."/>
            <person name="Kuo A."/>
            <person name="Labutti K."/>
            <person name="Pangilinan J."/>
            <person name="Lipzen A."/>
            <person name="Riley R."/>
            <person name="Andreopoulos W."/>
            <person name="He G."/>
            <person name="Johnson J."/>
            <person name="Barry K.W."/>
            <person name="Grigoriev I.V."/>
            <person name="Nagy L."/>
            <person name="Hibbett D."/>
            <person name="Henrissat B."/>
            <person name="Matheny P.B."/>
            <person name="Labbe J."/>
            <person name="Martin F."/>
        </authorList>
    </citation>
    <scope>NUCLEOTIDE SEQUENCE</scope>
    <source>
        <strain evidence="1">FP105234-sp</strain>
    </source>
</reference>
<dbReference type="EMBL" id="MU276594">
    <property type="protein sequence ID" value="KAI0038104.1"/>
    <property type="molecule type" value="Genomic_DNA"/>
</dbReference>
<feature type="non-terminal residue" evidence="1">
    <location>
        <position position="340"/>
    </location>
</feature>
<reference evidence="1" key="2">
    <citation type="journal article" date="2022" name="New Phytol.">
        <title>Evolutionary transition to the ectomycorrhizal habit in the genomes of a hyperdiverse lineage of mushroom-forming fungi.</title>
        <authorList>
            <person name="Looney B."/>
            <person name="Miyauchi S."/>
            <person name="Morin E."/>
            <person name="Drula E."/>
            <person name="Courty P.E."/>
            <person name="Kohler A."/>
            <person name="Kuo A."/>
            <person name="LaButti K."/>
            <person name="Pangilinan J."/>
            <person name="Lipzen A."/>
            <person name="Riley R."/>
            <person name="Andreopoulos W."/>
            <person name="He G."/>
            <person name="Johnson J."/>
            <person name="Nolan M."/>
            <person name="Tritt A."/>
            <person name="Barry K.W."/>
            <person name="Grigoriev I.V."/>
            <person name="Nagy L.G."/>
            <person name="Hibbett D."/>
            <person name="Henrissat B."/>
            <person name="Matheny P.B."/>
            <person name="Labbe J."/>
            <person name="Martin F.M."/>
        </authorList>
    </citation>
    <scope>NUCLEOTIDE SEQUENCE</scope>
    <source>
        <strain evidence="1">FP105234-sp</strain>
    </source>
</reference>